<dbReference type="PANTHER" id="PTHR19303:SF74">
    <property type="entry name" value="POGO TRANSPOSABLE ELEMENT WITH KRAB DOMAIN"/>
    <property type="match status" value="1"/>
</dbReference>
<evidence type="ECO:0000259" key="3">
    <source>
        <dbReference type="PROSITE" id="PS51253"/>
    </source>
</evidence>
<reference evidence="4 5" key="1">
    <citation type="journal article" date="2022" name="Allergy">
        <title>Genome assembly and annotation of Periplaneta americana reveal a comprehensive cockroach allergen profile.</title>
        <authorList>
            <person name="Wang L."/>
            <person name="Xiong Q."/>
            <person name="Saelim N."/>
            <person name="Wang L."/>
            <person name="Nong W."/>
            <person name="Wan A.T."/>
            <person name="Shi M."/>
            <person name="Liu X."/>
            <person name="Cao Q."/>
            <person name="Hui J.H.L."/>
            <person name="Sookrung N."/>
            <person name="Leung T.F."/>
            <person name="Tungtrongchitr A."/>
            <person name="Tsui S.K.W."/>
        </authorList>
    </citation>
    <scope>NUCLEOTIDE SEQUENCE [LARGE SCALE GENOMIC DNA]</scope>
    <source>
        <strain evidence="4">PWHHKU_190912</strain>
    </source>
</reference>
<sequence>MANVDCIVLALYETWTLSLRQEQRLRVFENKDLRKIFGAKRDEVTGEWRKLHNAELHSTLELKVKLAKQQAGRPTAADVQGVSDNLNLVESLGPIKTVFSVEEENLLVDYILKMEERLFGLTTYDLRLLAYQWAENLGKIHSFSKTKDIAGKDWLSGFRVRHPQLGLRKPEATSAARAAAINKVKVGKFFDLLTRVVEKNGFTPEKIYNCDETGVTIVPKHRSKILSLKDRKQVGVLTSAERGKTITIEVCFNAAGTYMAPTFIFPRVCANNQLMNDCPPGATAEYHPSGWMQFEIFFSWFKRDNGVILLCFPPHCIHRLQPLDVSFLKPLSVFYDQEVAVWLRSNPGRVVTKYQVAKLYGSVFVRAATMITAINGFHKTGIWSVNPYVFGEHDYAPSETTDRPVSPSSDETPSPNASDPVVNQPATSHDTEKQTKTKLYS</sequence>
<evidence type="ECO:0000313" key="5">
    <source>
        <dbReference type="Proteomes" id="UP001148838"/>
    </source>
</evidence>
<keyword evidence="5" id="KW-1185">Reference proteome</keyword>
<dbReference type="EMBL" id="JAJSOF020000021">
    <property type="protein sequence ID" value="KAJ4437725.1"/>
    <property type="molecule type" value="Genomic_DNA"/>
</dbReference>
<feature type="domain" description="HTH CENPB-type" evidence="3">
    <location>
        <begin position="91"/>
        <end position="168"/>
    </location>
</feature>
<evidence type="ECO:0000256" key="1">
    <source>
        <dbReference type="ARBA" id="ARBA00023125"/>
    </source>
</evidence>
<accession>A0ABQ8SU59</accession>
<dbReference type="PANTHER" id="PTHR19303">
    <property type="entry name" value="TRANSPOSON"/>
    <property type="match status" value="1"/>
</dbReference>
<dbReference type="InterPro" id="IPR006600">
    <property type="entry name" value="HTH_CenpB_DNA-bd_dom"/>
</dbReference>
<evidence type="ECO:0000313" key="4">
    <source>
        <dbReference type="EMBL" id="KAJ4437725.1"/>
    </source>
</evidence>
<gene>
    <name evidence="4" type="ORF">ANN_17870</name>
</gene>
<evidence type="ECO:0000256" key="2">
    <source>
        <dbReference type="SAM" id="MobiDB-lite"/>
    </source>
</evidence>
<name>A0ABQ8SU59_PERAM</name>
<comment type="caution">
    <text evidence="4">The sequence shown here is derived from an EMBL/GenBank/DDBJ whole genome shotgun (WGS) entry which is preliminary data.</text>
</comment>
<protein>
    <recommendedName>
        <fullName evidence="3">HTH CENPB-type domain-containing protein</fullName>
    </recommendedName>
</protein>
<proteinExistence type="predicted"/>
<feature type="compositionally biased region" description="Polar residues" evidence="2">
    <location>
        <begin position="406"/>
        <end position="417"/>
    </location>
</feature>
<dbReference type="Proteomes" id="UP001148838">
    <property type="component" value="Unassembled WGS sequence"/>
</dbReference>
<dbReference type="PROSITE" id="PS51253">
    <property type="entry name" value="HTH_CENPB"/>
    <property type="match status" value="1"/>
</dbReference>
<dbReference type="InterPro" id="IPR050863">
    <property type="entry name" value="CenT-Element_Derived"/>
</dbReference>
<feature type="region of interest" description="Disordered" evidence="2">
    <location>
        <begin position="396"/>
        <end position="441"/>
    </location>
</feature>
<organism evidence="4 5">
    <name type="scientific">Periplaneta americana</name>
    <name type="common">American cockroach</name>
    <name type="synonym">Blatta americana</name>
    <dbReference type="NCBI Taxonomy" id="6978"/>
    <lineage>
        <taxon>Eukaryota</taxon>
        <taxon>Metazoa</taxon>
        <taxon>Ecdysozoa</taxon>
        <taxon>Arthropoda</taxon>
        <taxon>Hexapoda</taxon>
        <taxon>Insecta</taxon>
        <taxon>Pterygota</taxon>
        <taxon>Neoptera</taxon>
        <taxon>Polyneoptera</taxon>
        <taxon>Dictyoptera</taxon>
        <taxon>Blattodea</taxon>
        <taxon>Blattoidea</taxon>
        <taxon>Blattidae</taxon>
        <taxon>Blattinae</taxon>
        <taxon>Periplaneta</taxon>
    </lineage>
</organism>
<keyword evidence="1" id="KW-0238">DNA-binding</keyword>